<proteinExistence type="predicted"/>
<dbReference type="Proteomes" id="UP001341840">
    <property type="component" value="Unassembled WGS sequence"/>
</dbReference>
<gene>
    <name evidence="1" type="ORF">PIB30_074689</name>
</gene>
<sequence length="129" mass="13858">MVISARLGPGLVHRILVDTGTDSNIMFRNAFDGLGFKNNNLKTHQPGVMGLGDNFIKPDGSIDLPMTIGSGKTRKTVMAEIVNDLGGAVLTKFLVMKYEAESGEVGTIFGVREAAKKYCNGNLALRKQS</sequence>
<comment type="caution">
    <text evidence="1">The sequence shown here is derived from an EMBL/GenBank/DDBJ whole genome shotgun (WGS) entry which is preliminary data.</text>
</comment>
<organism evidence="1 2">
    <name type="scientific">Stylosanthes scabra</name>
    <dbReference type="NCBI Taxonomy" id="79078"/>
    <lineage>
        <taxon>Eukaryota</taxon>
        <taxon>Viridiplantae</taxon>
        <taxon>Streptophyta</taxon>
        <taxon>Embryophyta</taxon>
        <taxon>Tracheophyta</taxon>
        <taxon>Spermatophyta</taxon>
        <taxon>Magnoliopsida</taxon>
        <taxon>eudicotyledons</taxon>
        <taxon>Gunneridae</taxon>
        <taxon>Pentapetalae</taxon>
        <taxon>rosids</taxon>
        <taxon>fabids</taxon>
        <taxon>Fabales</taxon>
        <taxon>Fabaceae</taxon>
        <taxon>Papilionoideae</taxon>
        <taxon>50 kb inversion clade</taxon>
        <taxon>dalbergioids sensu lato</taxon>
        <taxon>Dalbergieae</taxon>
        <taxon>Pterocarpus clade</taxon>
        <taxon>Stylosanthes</taxon>
    </lineage>
</organism>
<evidence type="ECO:0000313" key="2">
    <source>
        <dbReference type="Proteomes" id="UP001341840"/>
    </source>
</evidence>
<dbReference type="EMBL" id="JASCZI010031142">
    <property type="protein sequence ID" value="MED6126056.1"/>
    <property type="molecule type" value="Genomic_DNA"/>
</dbReference>
<accession>A0ABU6RPK9</accession>
<keyword evidence="2" id="KW-1185">Reference proteome</keyword>
<protein>
    <recommendedName>
        <fullName evidence="3">Peptidase A2 domain-containing protein</fullName>
    </recommendedName>
</protein>
<name>A0ABU6RPK9_9FABA</name>
<reference evidence="1 2" key="1">
    <citation type="journal article" date="2023" name="Plants (Basel)">
        <title>Bridging the Gap: Combining Genomics and Transcriptomics Approaches to Understand Stylosanthes scabra, an Orphan Legume from the Brazilian Caatinga.</title>
        <authorList>
            <person name="Ferreira-Neto J.R.C."/>
            <person name="da Silva M.D."/>
            <person name="Binneck E."/>
            <person name="de Melo N.F."/>
            <person name="da Silva R.H."/>
            <person name="de Melo A.L.T.M."/>
            <person name="Pandolfi V."/>
            <person name="Bustamante F.O."/>
            <person name="Brasileiro-Vidal A.C."/>
            <person name="Benko-Iseppon A.M."/>
        </authorList>
    </citation>
    <scope>NUCLEOTIDE SEQUENCE [LARGE SCALE GENOMIC DNA]</scope>
    <source>
        <tissue evidence="1">Leaves</tissue>
    </source>
</reference>
<evidence type="ECO:0008006" key="3">
    <source>
        <dbReference type="Google" id="ProtNLM"/>
    </source>
</evidence>
<evidence type="ECO:0000313" key="1">
    <source>
        <dbReference type="EMBL" id="MED6126056.1"/>
    </source>
</evidence>